<feature type="region of interest" description="Disordered" evidence="1">
    <location>
        <begin position="82"/>
        <end position="103"/>
    </location>
</feature>
<feature type="transmembrane region" description="Helical" evidence="2">
    <location>
        <begin position="6"/>
        <end position="24"/>
    </location>
</feature>
<dbReference type="AlphaFoldDB" id="J0NYH7"/>
<proteinExistence type="predicted"/>
<evidence type="ECO:0000256" key="2">
    <source>
        <dbReference type="SAM" id="Phobius"/>
    </source>
</evidence>
<dbReference type="HOGENOM" id="CLU_634443_0_0_10"/>
<keyword evidence="2" id="KW-0472">Membrane</keyword>
<keyword evidence="2" id="KW-1133">Transmembrane helix</keyword>
<dbReference type="Proteomes" id="UP000005113">
    <property type="component" value="Unassembled WGS sequence"/>
</dbReference>
<gene>
    <name evidence="3" type="ORF">SapgrDRAFT_0833</name>
</gene>
<evidence type="ECO:0008006" key="5">
    <source>
        <dbReference type="Google" id="ProtNLM"/>
    </source>
</evidence>
<reference evidence="4" key="1">
    <citation type="journal article" date="2012" name="Stand. Genomic Sci.">
        <title>Permanent draft genome sequence of the gliding predator Saprospira grandis strain Sa g1 (= HR1).</title>
        <authorList>
            <person name="Mavromatis K."/>
            <person name="Chertkov O."/>
            <person name="Lapidus A."/>
            <person name="Nolan M."/>
            <person name="Lucas S."/>
            <person name="Tice H."/>
            <person name="Del Rio T.G."/>
            <person name="Cheng J.F."/>
            <person name="Han C."/>
            <person name="Tapia R."/>
            <person name="Bruce D."/>
            <person name="Goodwin L.A."/>
            <person name="Pitluck S."/>
            <person name="Huntemann M."/>
            <person name="Liolios K."/>
            <person name="Pagani I."/>
            <person name="Ivanova N."/>
            <person name="Mikhailova N."/>
            <person name="Pati A."/>
            <person name="Chen A."/>
            <person name="Palaniappan K."/>
            <person name="Land M."/>
            <person name="Brambilla E.M."/>
            <person name="Rohde M."/>
            <person name="Spring S."/>
            <person name="Goker M."/>
            <person name="Detter J.C."/>
            <person name="Bristow J."/>
            <person name="Eisen J.A."/>
            <person name="Markowitz V."/>
            <person name="Hugenholtz P."/>
            <person name="Kyrpides N.C."/>
            <person name="Klenk H.P."/>
            <person name="Woyke T."/>
        </authorList>
    </citation>
    <scope>NUCLEOTIDE SEQUENCE [LARGE SCALE GENOMIC DNA]</scope>
    <source>
        <strain evidence="4">DSM 2844</strain>
    </source>
</reference>
<evidence type="ECO:0000256" key="1">
    <source>
        <dbReference type="SAM" id="MobiDB-lite"/>
    </source>
</evidence>
<sequence length="434" mass="49054">MMHRLLLWIPYIFCCFYSMLNRIWGLLPLAGAMSGSSQVCSALRPYGPRSAAAPHCLPALGPARPRPNSVLQAAIAAAGLGMESGGRRPDRGGFAAEGPSEERAATQPAAKAAGLQRRPQLLLIILAFLLPVLASAQANIQFLVDSTELLIGDQLTARMRLESQEDVLVRLPNPAVYWSNEALEVIRLSDQLEESSPDGLNSFEKKVTFTFWDTGHYQLPDLPILYQKDGKIDSLWLEVPIIRVKFPPGIRGDSSYVAPIKDIMDEPQNFIEKLLEWFFFYLPIIAVVFLILFAAVLGFLAYLLYKKAQARRTYKTPEERARIALKKLLAKGYLEREEWAEFHTGISWIIRSYLRLRFRVRALEATSSQLLDRLNYEQLEQSLLLELREVLETADLVKYAKASPLPAANDFSLKFIHKMLEYVERQEALRNSSN</sequence>
<name>J0NYH7_9BACT</name>
<evidence type="ECO:0000313" key="3">
    <source>
        <dbReference type="EMBL" id="EJF52569.1"/>
    </source>
</evidence>
<organism evidence="3 4">
    <name type="scientific">Saprospira grandis DSM 2844</name>
    <dbReference type="NCBI Taxonomy" id="694433"/>
    <lineage>
        <taxon>Bacteria</taxon>
        <taxon>Pseudomonadati</taxon>
        <taxon>Bacteroidota</taxon>
        <taxon>Saprospiria</taxon>
        <taxon>Saprospirales</taxon>
        <taxon>Saprospiraceae</taxon>
        <taxon>Saprospira</taxon>
    </lineage>
</organism>
<protein>
    <recommendedName>
        <fullName evidence="5">Oxygen tolerance</fullName>
    </recommendedName>
</protein>
<evidence type="ECO:0000313" key="4">
    <source>
        <dbReference type="Proteomes" id="UP000005113"/>
    </source>
</evidence>
<accession>J0NYH7</accession>
<keyword evidence="2" id="KW-0812">Transmembrane</keyword>
<dbReference type="EMBL" id="JH719942">
    <property type="protein sequence ID" value="EJF52569.1"/>
    <property type="molecule type" value="Genomic_DNA"/>
</dbReference>
<feature type="transmembrane region" description="Helical" evidence="2">
    <location>
        <begin position="278"/>
        <end position="305"/>
    </location>
</feature>